<dbReference type="EMBL" id="BGZK01000843">
    <property type="protein sequence ID" value="GBP62530.1"/>
    <property type="molecule type" value="Genomic_DNA"/>
</dbReference>
<accession>A0A4C1XHG1</accession>
<keyword evidence="2" id="KW-1185">Reference proteome</keyword>
<protein>
    <submittedName>
        <fullName evidence="1">Uncharacterized protein</fullName>
    </submittedName>
</protein>
<reference evidence="1 2" key="1">
    <citation type="journal article" date="2019" name="Commun. Biol.">
        <title>The bagworm genome reveals a unique fibroin gene that provides high tensile strength.</title>
        <authorList>
            <person name="Kono N."/>
            <person name="Nakamura H."/>
            <person name="Ohtoshi R."/>
            <person name="Tomita M."/>
            <person name="Numata K."/>
            <person name="Arakawa K."/>
        </authorList>
    </citation>
    <scope>NUCLEOTIDE SEQUENCE [LARGE SCALE GENOMIC DNA]</scope>
</reference>
<proteinExistence type="predicted"/>
<evidence type="ECO:0000313" key="2">
    <source>
        <dbReference type="Proteomes" id="UP000299102"/>
    </source>
</evidence>
<gene>
    <name evidence="1" type="ORF">EVAR_21902_1</name>
</gene>
<name>A0A4C1XHG1_EUMVA</name>
<sequence length="80" mass="8588">MGALDARILIESQIDGPTVCCEEVPVFATRRSIIKDQGTEFACTCAGVFGVAIPVGERQRTKTRARTSRLSCAASAQAYH</sequence>
<dbReference type="AlphaFoldDB" id="A0A4C1XHG1"/>
<comment type="caution">
    <text evidence="1">The sequence shown here is derived from an EMBL/GenBank/DDBJ whole genome shotgun (WGS) entry which is preliminary data.</text>
</comment>
<evidence type="ECO:0000313" key="1">
    <source>
        <dbReference type="EMBL" id="GBP62530.1"/>
    </source>
</evidence>
<organism evidence="1 2">
    <name type="scientific">Eumeta variegata</name>
    <name type="common">Bagworm moth</name>
    <name type="synonym">Eumeta japonica</name>
    <dbReference type="NCBI Taxonomy" id="151549"/>
    <lineage>
        <taxon>Eukaryota</taxon>
        <taxon>Metazoa</taxon>
        <taxon>Ecdysozoa</taxon>
        <taxon>Arthropoda</taxon>
        <taxon>Hexapoda</taxon>
        <taxon>Insecta</taxon>
        <taxon>Pterygota</taxon>
        <taxon>Neoptera</taxon>
        <taxon>Endopterygota</taxon>
        <taxon>Lepidoptera</taxon>
        <taxon>Glossata</taxon>
        <taxon>Ditrysia</taxon>
        <taxon>Tineoidea</taxon>
        <taxon>Psychidae</taxon>
        <taxon>Oiketicinae</taxon>
        <taxon>Eumeta</taxon>
    </lineage>
</organism>
<dbReference type="Proteomes" id="UP000299102">
    <property type="component" value="Unassembled WGS sequence"/>
</dbReference>